<evidence type="ECO:0000256" key="6">
    <source>
        <dbReference type="ARBA" id="ARBA00023146"/>
    </source>
</evidence>
<evidence type="ECO:0000256" key="9">
    <source>
        <dbReference type="RuleBase" id="RU363036"/>
    </source>
</evidence>
<keyword evidence="4 8" id="KW-0067">ATP-binding</keyword>
<evidence type="ECO:0000256" key="8">
    <source>
        <dbReference type="HAMAP-Rule" id="MF_00140"/>
    </source>
</evidence>
<dbReference type="GO" id="GO:0006436">
    <property type="term" value="P:tryptophanyl-tRNA aminoacylation"/>
    <property type="evidence" value="ECO:0007669"/>
    <property type="project" value="UniProtKB-UniRule"/>
</dbReference>
<feature type="binding site" evidence="8">
    <location>
        <position position="134"/>
    </location>
    <ligand>
        <name>L-tryptophan</name>
        <dbReference type="ChEBI" id="CHEBI:57912"/>
    </ligand>
</feature>
<feature type="binding site" evidence="8">
    <location>
        <begin position="11"/>
        <end position="13"/>
    </location>
    <ligand>
        <name>ATP</name>
        <dbReference type="ChEBI" id="CHEBI:30616"/>
    </ligand>
</feature>
<comment type="similarity">
    <text evidence="1 8 9">Belongs to the class-I aminoacyl-tRNA synthetase family.</text>
</comment>
<feature type="binding site" evidence="8">
    <location>
        <begin position="194"/>
        <end position="198"/>
    </location>
    <ligand>
        <name>ATP</name>
        <dbReference type="ChEBI" id="CHEBI:30616"/>
    </ligand>
</feature>
<feature type="binding site" evidence="8">
    <location>
        <begin position="19"/>
        <end position="20"/>
    </location>
    <ligand>
        <name>ATP</name>
        <dbReference type="ChEBI" id="CHEBI:30616"/>
    </ligand>
</feature>
<dbReference type="PANTHER" id="PTHR43766:SF1">
    <property type="entry name" value="TRYPTOPHAN--TRNA LIGASE, MITOCHONDRIAL"/>
    <property type="match status" value="1"/>
</dbReference>
<evidence type="ECO:0000256" key="7">
    <source>
        <dbReference type="ARBA" id="ARBA00049929"/>
    </source>
</evidence>
<keyword evidence="2 8" id="KW-0436">Ligase</keyword>
<dbReference type="InterPro" id="IPR001412">
    <property type="entry name" value="aa-tRNA-synth_I_CS"/>
</dbReference>
<feature type="binding site" evidence="8">
    <location>
        <begin position="146"/>
        <end position="148"/>
    </location>
    <ligand>
        <name>ATP</name>
        <dbReference type="ChEBI" id="CHEBI:30616"/>
    </ligand>
</feature>
<dbReference type="InterPro" id="IPR050203">
    <property type="entry name" value="Trp-tRNA_synthetase"/>
</dbReference>
<evidence type="ECO:0000313" key="10">
    <source>
        <dbReference type="EMBL" id="SUB74559.1"/>
    </source>
</evidence>
<keyword evidence="6 8" id="KW-0030">Aminoacyl-tRNA synthetase</keyword>
<dbReference type="CDD" id="cd00806">
    <property type="entry name" value="TrpRS_core"/>
    <property type="match status" value="1"/>
</dbReference>
<comment type="subunit">
    <text evidence="8">Homodimer.</text>
</comment>
<dbReference type="EC" id="6.1.1.2" evidence="8"/>
<evidence type="ECO:0000256" key="4">
    <source>
        <dbReference type="ARBA" id="ARBA00022840"/>
    </source>
</evidence>
<feature type="short sequence motif" description="'HIGH' region" evidence="8">
    <location>
        <begin position="12"/>
        <end position="20"/>
    </location>
</feature>
<name>A0A379D9L6_9FIRM</name>
<comment type="function">
    <text evidence="8">Catalyzes the attachment of tryptophan to tRNA(Trp).</text>
</comment>
<dbReference type="GO" id="GO:0005829">
    <property type="term" value="C:cytosol"/>
    <property type="evidence" value="ECO:0007669"/>
    <property type="project" value="TreeGrafter"/>
</dbReference>
<dbReference type="GO" id="GO:0005524">
    <property type="term" value="F:ATP binding"/>
    <property type="evidence" value="ECO:0007669"/>
    <property type="project" value="UniProtKB-UniRule"/>
</dbReference>
<keyword evidence="5 8" id="KW-0648">Protein biosynthesis</keyword>
<dbReference type="Gene3D" id="1.10.240.10">
    <property type="entry name" value="Tyrosyl-Transfer RNA Synthetase"/>
    <property type="match status" value="1"/>
</dbReference>
<dbReference type="GO" id="GO:0004830">
    <property type="term" value="F:tryptophan-tRNA ligase activity"/>
    <property type="evidence" value="ECO:0007669"/>
    <property type="project" value="UniProtKB-UniRule"/>
</dbReference>
<organism evidence="10 11">
    <name type="scientific">Peptoniphilus indolicus</name>
    <dbReference type="NCBI Taxonomy" id="33030"/>
    <lineage>
        <taxon>Bacteria</taxon>
        <taxon>Bacillati</taxon>
        <taxon>Bacillota</taxon>
        <taxon>Tissierellia</taxon>
        <taxon>Tissierellales</taxon>
        <taxon>Peptoniphilaceae</taxon>
        <taxon>Peptoniphilus</taxon>
    </lineage>
</organism>
<keyword evidence="8" id="KW-0963">Cytoplasm</keyword>
<dbReference type="Proteomes" id="UP000254777">
    <property type="component" value="Unassembled WGS sequence"/>
</dbReference>
<dbReference type="NCBIfam" id="TIGR00233">
    <property type="entry name" value="trpS"/>
    <property type="match status" value="1"/>
</dbReference>
<dbReference type="Gene3D" id="3.40.50.620">
    <property type="entry name" value="HUPs"/>
    <property type="match status" value="1"/>
</dbReference>
<evidence type="ECO:0000256" key="5">
    <source>
        <dbReference type="ARBA" id="ARBA00022917"/>
    </source>
</evidence>
<dbReference type="PANTHER" id="PTHR43766">
    <property type="entry name" value="TRYPTOPHAN--TRNA LIGASE, MITOCHONDRIAL"/>
    <property type="match status" value="1"/>
</dbReference>
<dbReference type="InterPro" id="IPR002305">
    <property type="entry name" value="aa-tRNA-synth_Ic"/>
</dbReference>
<dbReference type="InterPro" id="IPR024109">
    <property type="entry name" value="Trp-tRNA-ligase_bac-type"/>
</dbReference>
<evidence type="ECO:0000256" key="2">
    <source>
        <dbReference type="ARBA" id="ARBA00022598"/>
    </source>
</evidence>
<dbReference type="PRINTS" id="PR01039">
    <property type="entry name" value="TRNASYNTHTRP"/>
</dbReference>
<dbReference type="InterPro" id="IPR014729">
    <property type="entry name" value="Rossmann-like_a/b/a_fold"/>
</dbReference>
<dbReference type="EMBL" id="UGTH01000001">
    <property type="protein sequence ID" value="SUB74559.1"/>
    <property type="molecule type" value="Genomic_DNA"/>
</dbReference>
<gene>
    <name evidence="8 10" type="primary">trpS</name>
    <name evidence="10" type="ORF">NCTC11088_00309</name>
</gene>
<feature type="short sequence motif" description="'KMSKS' region" evidence="8">
    <location>
        <begin position="194"/>
        <end position="198"/>
    </location>
</feature>
<dbReference type="RefSeq" id="WP_004822586.1">
    <property type="nucleotide sequence ID" value="NZ_UGTH01000001.1"/>
</dbReference>
<protein>
    <recommendedName>
        <fullName evidence="8">Tryptophan--tRNA ligase</fullName>
        <ecNumber evidence="8">6.1.1.2</ecNumber>
    </recommendedName>
    <alternativeName>
        <fullName evidence="8">Tryptophanyl-tRNA synthetase</fullName>
        <shortName evidence="8">TrpRS</shortName>
    </alternativeName>
</protein>
<dbReference type="AlphaFoldDB" id="A0A379D9L6"/>
<comment type="subcellular location">
    <subcellularLocation>
        <location evidence="8">Cytoplasm</location>
    </subcellularLocation>
</comment>
<reference evidence="10 11" key="1">
    <citation type="submission" date="2018-06" db="EMBL/GenBank/DDBJ databases">
        <authorList>
            <consortium name="Pathogen Informatics"/>
            <person name="Doyle S."/>
        </authorList>
    </citation>
    <scope>NUCLEOTIDE SEQUENCE [LARGE SCALE GENOMIC DNA]</scope>
    <source>
        <strain evidence="10 11">NCTC11088</strain>
    </source>
</reference>
<evidence type="ECO:0000256" key="1">
    <source>
        <dbReference type="ARBA" id="ARBA00005594"/>
    </source>
</evidence>
<proteinExistence type="inferred from homology"/>
<comment type="catalytic activity">
    <reaction evidence="7 8">
        <text>tRNA(Trp) + L-tryptophan + ATP = L-tryptophyl-tRNA(Trp) + AMP + diphosphate + H(+)</text>
        <dbReference type="Rhea" id="RHEA:24080"/>
        <dbReference type="Rhea" id="RHEA-COMP:9671"/>
        <dbReference type="Rhea" id="RHEA-COMP:9705"/>
        <dbReference type="ChEBI" id="CHEBI:15378"/>
        <dbReference type="ChEBI" id="CHEBI:30616"/>
        <dbReference type="ChEBI" id="CHEBI:33019"/>
        <dbReference type="ChEBI" id="CHEBI:57912"/>
        <dbReference type="ChEBI" id="CHEBI:78442"/>
        <dbReference type="ChEBI" id="CHEBI:78535"/>
        <dbReference type="ChEBI" id="CHEBI:456215"/>
        <dbReference type="EC" id="6.1.1.2"/>
    </reaction>
</comment>
<accession>A0A379D9L6</accession>
<feature type="binding site" evidence="8">
    <location>
        <position position="185"/>
    </location>
    <ligand>
        <name>ATP</name>
        <dbReference type="ChEBI" id="CHEBI:30616"/>
    </ligand>
</feature>
<keyword evidence="3 8" id="KW-0547">Nucleotide-binding</keyword>
<dbReference type="FunFam" id="1.10.240.10:FF:000002">
    <property type="entry name" value="Tryptophan--tRNA ligase"/>
    <property type="match status" value="1"/>
</dbReference>
<dbReference type="PROSITE" id="PS00178">
    <property type="entry name" value="AA_TRNA_LIGASE_I"/>
    <property type="match status" value="1"/>
</dbReference>
<dbReference type="Pfam" id="PF00579">
    <property type="entry name" value="tRNA-synt_1b"/>
    <property type="match status" value="1"/>
</dbReference>
<evidence type="ECO:0000256" key="3">
    <source>
        <dbReference type="ARBA" id="ARBA00022741"/>
    </source>
</evidence>
<evidence type="ECO:0000313" key="11">
    <source>
        <dbReference type="Proteomes" id="UP000254777"/>
    </source>
</evidence>
<dbReference type="SUPFAM" id="SSF52374">
    <property type="entry name" value="Nucleotidylyl transferase"/>
    <property type="match status" value="1"/>
</dbReference>
<dbReference type="HAMAP" id="MF_00140_B">
    <property type="entry name" value="Trp_tRNA_synth_B"/>
    <property type="match status" value="1"/>
</dbReference>
<sequence length="329" mass="37503">MDKKVVYSGIQPSGSLTIGNYIGALSNFSELQEEYNCLYCIVDMHAITMPQEPKNLRKNTLDILSLYLACGLDPEKSIIYIQSHVPEHAELGWVLNTIASMGQLQRMTQFKDKSSKSKEVLAGILNYPVLMAADILLYQSAYVPVGEDQRQHIELTRDLAQKFNSRYSDTFTIPDIMTPKVGARIMSLQDPQYKMSKSDSDENAFILILDDENAIRRKIKRAVTDSEGVIRYSTEQPGLKNLIDIYSSFSKLSVEEIVEKYKDLGYGKFKEDLAEVVVERLRPVQERFNAIRNDKEYLEKVYTEGAQKASALARKTLRKVYKKVGFIPR</sequence>
<dbReference type="InterPro" id="IPR002306">
    <property type="entry name" value="Trp-tRNA-ligase"/>
</dbReference>